<keyword evidence="1" id="KW-0175">Coiled coil</keyword>
<keyword evidence="4" id="KW-1185">Reference proteome</keyword>
<feature type="compositionally biased region" description="Polar residues" evidence="2">
    <location>
        <begin position="1"/>
        <end position="11"/>
    </location>
</feature>
<dbReference type="Proteomes" id="UP000777482">
    <property type="component" value="Unassembled WGS sequence"/>
</dbReference>
<feature type="coiled-coil region" evidence="1">
    <location>
        <begin position="263"/>
        <end position="290"/>
    </location>
</feature>
<protein>
    <submittedName>
        <fullName evidence="3">Uncharacterized protein</fullName>
    </submittedName>
</protein>
<organism evidence="3 4">
    <name type="scientific">Rhodotorula mucilaginosa</name>
    <name type="common">Yeast</name>
    <name type="synonym">Rhodotorula rubra</name>
    <dbReference type="NCBI Taxonomy" id="5537"/>
    <lineage>
        <taxon>Eukaryota</taxon>
        <taxon>Fungi</taxon>
        <taxon>Dikarya</taxon>
        <taxon>Basidiomycota</taxon>
        <taxon>Pucciniomycotina</taxon>
        <taxon>Microbotryomycetes</taxon>
        <taxon>Sporidiobolales</taxon>
        <taxon>Sporidiobolaceae</taxon>
        <taxon>Rhodotorula</taxon>
    </lineage>
</organism>
<evidence type="ECO:0000313" key="4">
    <source>
        <dbReference type="Proteomes" id="UP000777482"/>
    </source>
</evidence>
<gene>
    <name evidence="3" type="ORF">C6P46_006628</name>
</gene>
<proteinExistence type="predicted"/>
<dbReference type="AlphaFoldDB" id="A0A9P6VYA6"/>
<evidence type="ECO:0000256" key="2">
    <source>
        <dbReference type="SAM" id="MobiDB-lite"/>
    </source>
</evidence>
<reference evidence="3 4" key="1">
    <citation type="submission" date="2020-11" db="EMBL/GenBank/DDBJ databases">
        <title>Kefir isolates.</title>
        <authorList>
            <person name="Marcisauskas S."/>
            <person name="Kim Y."/>
            <person name="Blasche S."/>
        </authorList>
    </citation>
    <scope>NUCLEOTIDE SEQUENCE [LARGE SCALE GENOMIC DNA]</scope>
    <source>
        <strain evidence="3 4">KR</strain>
    </source>
</reference>
<feature type="compositionally biased region" description="Low complexity" evidence="2">
    <location>
        <begin position="307"/>
        <end position="316"/>
    </location>
</feature>
<feature type="region of interest" description="Disordered" evidence="2">
    <location>
        <begin position="307"/>
        <end position="352"/>
    </location>
</feature>
<accession>A0A9P6VYA6</accession>
<evidence type="ECO:0000256" key="1">
    <source>
        <dbReference type="SAM" id="Coils"/>
    </source>
</evidence>
<feature type="region of interest" description="Disordered" evidence="2">
    <location>
        <begin position="1"/>
        <end position="25"/>
    </location>
</feature>
<comment type="caution">
    <text evidence="3">The sequence shown here is derived from an EMBL/GenBank/DDBJ whole genome shotgun (WGS) entry which is preliminary data.</text>
</comment>
<dbReference type="EMBL" id="PUHQ01000084">
    <property type="protein sequence ID" value="KAG0657235.1"/>
    <property type="molecule type" value="Genomic_DNA"/>
</dbReference>
<sequence length="352" mass="37814">MDAQVPTSTLGPDQGHPDGAASVDTSRYVSSQLTLSVAHRSLASFARPSATSPVHPEAASEMMTSAFVQESMLRSAASVALPPGLENAALTTMLRLPSPPLPFLANQSDQDQGLLAGTAADEGAASRSILAGPESTPAVEEEQRRDDNSAISSHESQSASEFEFETEAEAARRKAILIWRDRILSLVKREHLALQHVKACDKVLKQASIRAGSASASRKRMEQVYERYLADISDADEFAEVFEADYLTDGDNTFHEFVTARLDESTQVMLTSLEEELEKLKEEEKAAHLASRCFWNADTFAGGLANAGSQAASSSAPRRTATDADLDEVSAPHKKKARAGSAPPLARIATFK</sequence>
<evidence type="ECO:0000313" key="3">
    <source>
        <dbReference type="EMBL" id="KAG0657235.1"/>
    </source>
</evidence>
<feature type="region of interest" description="Disordered" evidence="2">
    <location>
        <begin position="127"/>
        <end position="164"/>
    </location>
</feature>
<feature type="compositionally biased region" description="Low complexity" evidence="2">
    <location>
        <begin position="149"/>
        <end position="161"/>
    </location>
</feature>
<name>A0A9P6VYA6_RHOMI</name>